<dbReference type="GO" id="GO:0004222">
    <property type="term" value="F:metalloendopeptidase activity"/>
    <property type="evidence" value="ECO:0007669"/>
    <property type="project" value="TreeGrafter"/>
</dbReference>
<name>A0A6J7UNQ9_9ZZZZ</name>
<accession>A0A6J7UNQ9</accession>
<feature type="domain" description="Peptidoglycan binding-like" evidence="1">
    <location>
        <begin position="161"/>
        <end position="214"/>
    </location>
</feature>
<dbReference type="InterPro" id="IPR050570">
    <property type="entry name" value="Cell_wall_metabolism_enzyme"/>
</dbReference>
<dbReference type="PANTHER" id="PTHR21666:SF270">
    <property type="entry name" value="MUREIN HYDROLASE ACTIVATOR ENVC"/>
    <property type="match status" value="1"/>
</dbReference>
<protein>
    <submittedName>
        <fullName evidence="3">Unannotated protein</fullName>
    </submittedName>
</protein>
<evidence type="ECO:0000313" key="3">
    <source>
        <dbReference type="EMBL" id="CAB5067591.1"/>
    </source>
</evidence>
<dbReference type="InterPro" id="IPR002477">
    <property type="entry name" value="Peptidoglycan-bd-like"/>
</dbReference>
<dbReference type="Pfam" id="PF01551">
    <property type="entry name" value="Peptidase_M23"/>
    <property type="match status" value="1"/>
</dbReference>
<dbReference type="Gene3D" id="1.10.101.10">
    <property type="entry name" value="PGBD-like superfamily/PGBD"/>
    <property type="match status" value="2"/>
</dbReference>
<gene>
    <name evidence="3" type="ORF">UFOPK4347_01519</name>
</gene>
<dbReference type="AlphaFoldDB" id="A0A6J7UNQ9"/>
<dbReference type="EMBL" id="CAFBQU010000061">
    <property type="protein sequence ID" value="CAB5067591.1"/>
    <property type="molecule type" value="Genomic_DNA"/>
</dbReference>
<dbReference type="InterPro" id="IPR011055">
    <property type="entry name" value="Dup_hybrid_motif"/>
</dbReference>
<dbReference type="PANTHER" id="PTHR21666">
    <property type="entry name" value="PEPTIDASE-RELATED"/>
    <property type="match status" value="1"/>
</dbReference>
<dbReference type="InterPro" id="IPR036366">
    <property type="entry name" value="PGBDSf"/>
</dbReference>
<dbReference type="InterPro" id="IPR016047">
    <property type="entry name" value="M23ase_b-sheet_dom"/>
</dbReference>
<dbReference type="CDD" id="cd12797">
    <property type="entry name" value="M23_peptidase"/>
    <property type="match status" value="1"/>
</dbReference>
<dbReference type="Pfam" id="PF01471">
    <property type="entry name" value="PG_binding_1"/>
    <property type="match status" value="2"/>
</dbReference>
<dbReference type="InterPro" id="IPR036365">
    <property type="entry name" value="PGBD-like_sf"/>
</dbReference>
<dbReference type="SUPFAM" id="SSF47090">
    <property type="entry name" value="PGBD-like"/>
    <property type="match status" value="2"/>
</dbReference>
<dbReference type="SUPFAM" id="SSF51261">
    <property type="entry name" value="Duplicated hybrid motif"/>
    <property type="match status" value="1"/>
</dbReference>
<feature type="domain" description="Peptidoglycan binding-like" evidence="1">
    <location>
        <begin position="56"/>
        <end position="112"/>
    </location>
</feature>
<proteinExistence type="predicted"/>
<feature type="domain" description="M23ase beta-sheet core" evidence="2">
    <location>
        <begin position="253"/>
        <end position="353"/>
    </location>
</feature>
<sequence>MRISHTTAIKTFTIGLVATIAISALGATGASAATSAATPSAALAQSVQLPKFGEVSESVKLMQTALLKNGFTLVGGVDGTFSPRTRATLRSFQKVVGLKATGNLDRKTAKVLGLLNATPVPAPVAAPAPAPVAKPAPVAIPAPAPAVTFTPETLPVIGAKGEAVATLQNALITAGVVVKGGADGVFGAGTKNSISAFQKTKNIVASGKVDVDTAVELGLLPRPVLEVTIAVFPVQPACYFIDTWQEARSANRLHEGVDIIANRGTPLLAVSDGVITRAYDAATSSLSGNGLRLTAADGTYFFYAHLDSIAPGIAAGTPVKAGQVIGFVGSTGNTTTPHLHFEVHPKGGAAVNPFPIVKAVDACKKK</sequence>
<organism evidence="3">
    <name type="scientific">freshwater metagenome</name>
    <dbReference type="NCBI Taxonomy" id="449393"/>
    <lineage>
        <taxon>unclassified sequences</taxon>
        <taxon>metagenomes</taxon>
        <taxon>ecological metagenomes</taxon>
    </lineage>
</organism>
<dbReference type="Gene3D" id="2.70.70.10">
    <property type="entry name" value="Glucose Permease (Domain IIA)"/>
    <property type="match status" value="1"/>
</dbReference>
<reference evidence="3" key="1">
    <citation type="submission" date="2020-05" db="EMBL/GenBank/DDBJ databases">
        <authorList>
            <person name="Chiriac C."/>
            <person name="Salcher M."/>
            <person name="Ghai R."/>
            <person name="Kavagutti S V."/>
        </authorList>
    </citation>
    <scope>NUCLEOTIDE SEQUENCE</scope>
</reference>
<evidence type="ECO:0000259" key="1">
    <source>
        <dbReference type="Pfam" id="PF01471"/>
    </source>
</evidence>
<evidence type="ECO:0000259" key="2">
    <source>
        <dbReference type="Pfam" id="PF01551"/>
    </source>
</evidence>